<dbReference type="InterPro" id="IPR014030">
    <property type="entry name" value="Ketoacyl_synth_N"/>
</dbReference>
<dbReference type="OrthoDB" id="3934956at2759"/>
<keyword evidence="3" id="KW-1185">Reference proteome</keyword>
<dbReference type="InterPro" id="IPR016039">
    <property type="entry name" value="Thiolase-like"/>
</dbReference>
<gene>
    <name evidence="2" type="ORF">EV356DRAFT_507608</name>
</gene>
<dbReference type="Pfam" id="PF00109">
    <property type="entry name" value="ketoacyl-synt"/>
    <property type="match status" value="1"/>
</dbReference>
<feature type="domain" description="Beta-ketoacyl synthase-like N-terminal" evidence="1">
    <location>
        <begin position="16"/>
        <end position="120"/>
    </location>
</feature>
<dbReference type="GO" id="GO:0006633">
    <property type="term" value="P:fatty acid biosynthetic process"/>
    <property type="evidence" value="ECO:0007669"/>
    <property type="project" value="TreeGrafter"/>
</dbReference>
<evidence type="ECO:0000259" key="1">
    <source>
        <dbReference type="Pfam" id="PF00109"/>
    </source>
</evidence>
<organism evidence="2 3">
    <name type="scientific">Viridothelium virens</name>
    <name type="common">Speckled blister lichen</name>
    <name type="synonym">Trypethelium virens</name>
    <dbReference type="NCBI Taxonomy" id="1048519"/>
    <lineage>
        <taxon>Eukaryota</taxon>
        <taxon>Fungi</taxon>
        <taxon>Dikarya</taxon>
        <taxon>Ascomycota</taxon>
        <taxon>Pezizomycotina</taxon>
        <taxon>Dothideomycetes</taxon>
        <taxon>Dothideomycetes incertae sedis</taxon>
        <taxon>Trypetheliales</taxon>
        <taxon>Trypetheliaceae</taxon>
        <taxon>Viridothelium</taxon>
    </lineage>
</organism>
<evidence type="ECO:0000313" key="3">
    <source>
        <dbReference type="Proteomes" id="UP000800092"/>
    </source>
</evidence>
<dbReference type="GO" id="GO:0044550">
    <property type="term" value="P:secondary metabolite biosynthetic process"/>
    <property type="evidence" value="ECO:0007669"/>
    <property type="project" value="TreeGrafter"/>
</dbReference>
<name>A0A6A6GZH6_VIRVR</name>
<dbReference type="EMBL" id="ML991830">
    <property type="protein sequence ID" value="KAF2231142.1"/>
    <property type="molecule type" value="Genomic_DNA"/>
</dbReference>
<dbReference type="PANTHER" id="PTHR43775:SF29">
    <property type="entry name" value="ASPERFURANONE POLYKETIDE SYNTHASE AFOG-RELATED"/>
    <property type="match status" value="1"/>
</dbReference>
<dbReference type="Gene3D" id="3.40.47.10">
    <property type="match status" value="1"/>
</dbReference>
<accession>A0A6A6GZH6</accession>
<dbReference type="AlphaFoldDB" id="A0A6A6GZH6"/>
<sequence length="136" mass="15258">MDYSGRHEDQDLLELVAVIGFSLKFPQDATSAEALWHILVERKSAMSDIPRDRLSLDAIYHPTRHDALPIRGAYFLREDLGVFDADFPSISPAETVASDPNQRILFETSFTAFETQGFASTICEVPEPLCTLAFHQ</sequence>
<reference evidence="2" key="1">
    <citation type="journal article" date="2020" name="Stud. Mycol.">
        <title>101 Dothideomycetes genomes: a test case for predicting lifestyles and emergence of pathogens.</title>
        <authorList>
            <person name="Haridas S."/>
            <person name="Albert R."/>
            <person name="Binder M."/>
            <person name="Bloem J."/>
            <person name="Labutti K."/>
            <person name="Salamov A."/>
            <person name="Andreopoulos B."/>
            <person name="Baker S."/>
            <person name="Barry K."/>
            <person name="Bills G."/>
            <person name="Bluhm B."/>
            <person name="Cannon C."/>
            <person name="Castanera R."/>
            <person name="Culley D."/>
            <person name="Daum C."/>
            <person name="Ezra D."/>
            <person name="Gonzalez J."/>
            <person name="Henrissat B."/>
            <person name="Kuo A."/>
            <person name="Liang C."/>
            <person name="Lipzen A."/>
            <person name="Lutzoni F."/>
            <person name="Magnuson J."/>
            <person name="Mondo S."/>
            <person name="Nolan M."/>
            <person name="Ohm R."/>
            <person name="Pangilinan J."/>
            <person name="Park H.-J."/>
            <person name="Ramirez L."/>
            <person name="Alfaro M."/>
            <person name="Sun H."/>
            <person name="Tritt A."/>
            <person name="Yoshinaga Y."/>
            <person name="Zwiers L.-H."/>
            <person name="Turgeon B."/>
            <person name="Goodwin S."/>
            <person name="Spatafora J."/>
            <person name="Crous P."/>
            <person name="Grigoriev I."/>
        </authorList>
    </citation>
    <scope>NUCLEOTIDE SEQUENCE</scope>
    <source>
        <strain evidence="2">Tuck. ex Michener</strain>
    </source>
</reference>
<proteinExistence type="predicted"/>
<evidence type="ECO:0000313" key="2">
    <source>
        <dbReference type="EMBL" id="KAF2231142.1"/>
    </source>
</evidence>
<dbReference type="GO" id="GO:0004312">
    <property type="term" value="F:fatty acid synthase activity"/>
    <property type="evidence" value="ECO:0007669"/>
    <property type="project" value="TreeGrafter"/>
</dbReference>
<dbReference type="SUPFAM" id="SSF53901">
    <property type="entry name" value="Thiolase-like"/>
    <property type="match status" value="1"/>
</dbReference>
<protein>
    <submittedName>
        <fullName evidence="2">Ketoacyl-synt-domain-containing protein</fullName>
    </submittedName>
</protein>
<dbReference type="Proteomes" id="UP000800092">
    <property type="component" value="Unassembled WGS sequence"/>
</dbReference>
<dbReference type="PANTHER" id="PTHR43775">
    <property type="entry name" value="FATTY ACID SYNTHASE"/>
    <property type="match status" value="1"/>
</dbReference>
<dbReference type="InterPro" id="IPR050091">
    <property type="entry name" value="PKS_NRPS_Biosynth_Enz"/>
</dbReference>